<dbReference type="PRINTS" id="PR00463">
    <property type="entry name" value="EP450I"/>
</dbReference>
<dbReference type="GO" id="GO:0004497">
    <property type="term" value="F:monooxygenase activity"/>
    <property type="evidence" value="ECO:0007669"/>
    <property type="project" value="InterPro"/>
</dbReference>
<dbReference type="PANTHER" id="PTHR46300">
    <property type="entry name" value="P450, PUTATIVE (EUROFUNG)-RELATED-RELATED"/>
    <property type="match status" value="1"/>
</dbReference>
<dbReference type="Pfam" id="PF00067">
    <property type="entry name" value="p450"/>
    <property type="match status" value="1"/>
</dbReference>
<evidence type="ECO:0000256" key="4">
    <source>
        <dbReference type="ARBA" id="ARBA00023004"/>
    </source>
</evidence>
<evidence type="ECO:0000313" key="9">
    <source>
        <dbReference type="Proteomes" id="UP001239445"/>
    </source>
</evidence>
<dbReference type="InterPro" id="IPR001128">
    <property type="entry name" value="Cyt_P450"/>
</dbReference>
<evidence type="ECO:0000256" key="3">
    <source>
        <dbReference type="ARBA" id="ARBA00023002"/>
    </source>
</evidence>
<dbReference type="GO" id="GO:0020037">
    <property type="term" value="F:heme binding"/>
    <property type="evidence" value="ECO:0007669"/>
    <property type="project" value="InterPro"/>
</dbReference>
<sequence length="734" mass="83140">MQLLTALLLVVVLLAAAAAHLFKIYREMNDPRGPPGPTQLPYLGRIHDLPIEFMWLKFYEWAGKYGSQGFYRTEMLGAKFWIVTSEKVAEDLLVKRARTNSDRPVIRSLFDSKSTYGSKEYLPLMGRNQYWARQRKLTHSYITEATNAQYHGVMYFETKRWLARLIANPDGFQASLEDMAAKVMCQLTWDDPSLSEECARSAWGLLRQMSPAGPITNVLTPLWHLPLPLNPWKRAERKRHDEQQAWWMDRLVGVREKMARGEMRSCWTRQFLEKTALKSAISDDHEASSVIGMLALVGIFTVAGPLSYWLVSMVHHPEWQAAVQREIDEVCEGRLPTLNDAPRLPVLRACIKETMRWKPNVPTGVAHETEADDIYNGYFIPKGTRILPLDWAFLRNPDKYPDPETFRPERWLEPGWPTYQEPLTQYPTIKGMSSFGWGQRQCLGMSLTQDELIVACGALAWCFNLRPKRDPMTGEELPVPLDKSNSLLIIKPDPFEMAFEPRSPKRREEALRLWEEADRQDRRERADFLRRARGGGGGDVGIGTGRDTTKMSLLSTEAVVGTTVACSFILLGNAITQTTMSVPALLVNFPKPTSPSHAAAARQLGEQWPTFWHVGNIFFRPISALGIVGYGYAALTTFGSSQNTSRDWRVYAVAAACHLITVVHSAVNMQPLNAKLDALRFEQGGSYNEAKGGTKVDVRLAEYYARRWAKLNGVRIVMPLVAGTLALWQTLAYW</sequence>
<evidence type="ECO:0000256" key="1">
    <source>
        <dbReference type="ARBA" id="ARBA00010617"/>
    </source>
</evidence>
<comment type="cofactor">
    <cofactor evidence="5">
        <name>heme</name>
        <dbReference type="ChEBI" id="CHEBI:30413"/>
    </cofactor>
</comment>
<proteinExistence type="inferred from homology"/>
<feature type="chain" id="PRO_5042564649" evidence="7">
    <location>
        <begin position="20"/>
        <end position="734"/>
    </location>
</feature>
<comment type="similarity">
    <text evidence="1">Belongs to the cytochrome P450 family.</text>
</comment>
<feature type="transmembrane region" description="Helical" evidence="6">
    <location>
        <begin position="617"/>
        <end position="638"/>
    </location>
</feature>
<keyword evidence="6" id="KW-0812">Transmembrane</keyword>
<dbReference type="PROSITE" id="PS00086">
    <property type="entry name" value="CYTOCHROME_P450"/>
    <property type="match status" value="1"/>
</dbReference>
<dbReference type="Proteomes" id="UP001239445">
    <property type="component" value="Unassembled WGS sequence"/>
</dbReference>
<keyword evidence="4 5" id="KW-0408">Iron</keyword>
<dbReference type="GO" id="GO:0016705">
    <property type="term" value="F:oxidoreductase activity, acting on paired donors, with incorporation or reduction of molecular oxygen"/>
    <property type="evidence" value="ECO:0007669"/>
    <property type="project" value="InterPro"/>
</dbReference>
<dbReference type="PANTHER" id="PTHR46300:SF6">
    <property type="entry name" value="CYTOCHROME P450 2C30"/>
    <property type="match status" value="1"/>
</dbReference>
<dbReference type="InterPro" id="IPR017972">
    <property type="entry name" value="Cyt_P450_CS"/>
</dbReference>
<organism evidence="8 9">
    <name type="scientific">Echria macrotheca</name>
    <dbReference type="NCBI Taxonomy" id="438768"/>
    <lineage>
        <taxon>Eukaryota</taxon>
        <taxon>Fungi</taxon>
        <taxon>Dikarya</taxon>
        <taxon>Ascomycota</taxon>
        <taxon>Pezizomycotina</taxon>
        <taxon>Sordariomycetes</taxon>
        <taxon>Sordariomycetidae</taxon>
        <taxon>Sordariales</taxon>
        <taxon>Schizotheciaceae</taxon>
        <taxon>Echria</taxon>
    </lineage>
</organism>
<dbReference type="AlphaFoldDB" id="A0AAJ0BKC3"/>
<keyword evidence="5" id="KW-0349">Heme</keyword>
<accession>A0AAJ0BKC3</accession>
<dbReference type="GO" id="GO:0005506">
    <property type="term" value="F:iron ion binding"/>
    <property type="evidence" value="ECO:0007669"/>
    <property type="project" value="InterPro"/>
</dbReference>
<keyword evidence="9" id="KW-1185">Reference proteome</keyword>
<dbReference type="Gene3D" id="1.10.630.10">
    <property type="entry name" value="Cytochrome P450"/>
    <property type="match status" value="1"/>
</dbReference>
<evidence type="ECO:0000256" key="6">
    <source>
        <dbReference type="SAM" id="Phobius"/>
    </source>
</evidence>
<dbReference type="InterPro" id="IPR002401">
    <property type="entry name" value="Cyt_P450_E_grp-I"/>
</dbReference>
<reference evidence="8" key="1">
    <citation type="submission" date="2023-06" db="EMBL/GenBank/DDBJ databases">
        <title>Genome-scale phylogeny and comparative genomics of the fungal order Sordariales.</title>
        <authorList>
            <consortium name="Lawrence Berkeley National Laboratory"/>
            <person name="Hensen N."/>
            <person name="Bonometti L."/>
            <person name="Westerberg I."/>
            <person name="Brannstrom I.O."/>
            <person name="Guillou S."/>
            <person name="Cros-Aarteil S."/>
            <person name="Calhoun S."/>
            <person name="Haridas S."/>
            <person name="Kuo A."/>
            <person name="Mondo S."/>
            <person name="Pangilinan J."/>
            <person name="Riley R."/>
            <person name="Labutti K."/>
            <person name="Andreopoulos B."/>
            <person name="Lipzen A."/>
            <person name="Chen C."/>
            <person name="Yanf M."/>
            <person name="Daum C."/>
            <person name="Ng V."/>
            <person name="Clum A."/>
            <person name="Steindorff A."/>
            <person name="Ohm R."/>
            <person name="Martin F."/>
            <person name="Silar P."/>
            <person name="Natvig D."/>
            <person name="Lalanne C."/>
            <person name="Gautier V."/>
            <person name="Ament-Velasquez S.L."/>
            <person name="Kruys A."/>
            <person name="Hutchinson M.I."/>
            <person name="Powell A.J."/>
            <person name="Barry K."/>
            <person name="Miller A.N."/>
            <person name="Grigoriev I.V."/>
            <person name="Debuchy R."/>
            <person name="Gladieux P."/>
            <person name="Thoren M.H."/>
            <person name="Johannesson H."/>
        </authorList>
    </citation>
    <scope>NUCLEOTIDE SEQUENCE</scope>
    <source>
        <strain evidence="8">PSN4</strain>
    </source>
</reference>
<keyword evidence="3" id="KW-0560">Oxidoreductase</keyword>
<protein>
    <submittedName>
        <fullName evidence="8">Cytochrome P450</fullName>
    </submittedName>
</protein>
<evidence type="ECO:0000313" key="8">
    <source>
        <dbReference type="EMBL" id="KAK1759796.1"/>
    </source>
</evidence>
<dbReference type="Pfam" id="PF08592">
    <property type="entry name" value="Anthrone_oxy"/>
    <property type="match status" value="1"/>
</dbReference>
<gene>
    <name evidence="8" type="ORF">QBC47DRAFT_420671</name>
</gene>
<dbReference type="InterPro" id="IPR013901">
    <property type="entry name" value="Anthrone_oxy"/>
</dbReference>
<feature type="transmembrane region" description="Helical" evidence="6">
    <location>
        <begin position="716"/>
        <end position="733"/>
    </location>
</feature>
<comment type="caution">
    <text evidence="8">The sequence shown here is derived from an EMBL/GenBank/DDBJ whole genome shotgun (WGS) entry which is preliminary data.</text>
</comment>
<keyword evidence="6" id="KW-1133">Transmembrane helix</keyword>
<dbReference type="InterPro" id="IPR050364">
    <property type="entry name" value="Cytochrome_P450_fung"/>
</dbReference>
<evidence type="ECO:0000256" key="7">
    <source>
        <dbReference type="SAM" id="SignalP"/>
    </source>
</evidence>
<dbReference type="SUPFAM" id="SSF48264">
    <property type="entry name" value="Cytochrome P450"/>
    <property type="match status" value="1"/>
</dbReference>
<feature type="transmembrane region" description="Helical" evidence="6">
    <location>
        <begin position="558"/>
        <end position="576"/>
    </location>
</feature>
<keyword evidence="6" id="KW-0472">Membrane</keyword>
<keyword evidence="7" id="KW-0732">Signal</keyword>
<evidence type="ECO:0000256" key="5">
    <source>
        <dbReference type="PIRSR" id="PIRSR602401-1"/>
    </source>
</evidence>
<dbReference type="EMBL" id="MU839828">
    <property type="protein sequence ID" value="KAK1759796.1"/>
    <property type="molecule type" value="Genomic_DNA"/>
</dbReference>
<dbReference type="InterPro" id="IPR036396">
    <property type="entry name" value="Cyt_P450_sf"/>
</dbReference>
<feature type="binding site" description="axial binding residue" evidence="5">
    <location>
        <position position="442"/>
    </location>
    <ligand>
        <name>heme</name>
        <dbReference type="ChEBI" id="CHEBI:30413"/>
    </ligand>
    <ligandPart>
        <name>Fe</name>
        <dbReference type="ChEBI" id="CHEBI:18248"/>
    </ligandPart>
</feature>
<feature type="signal peptide" evidence="7">
    <location>
        <begin position="1"/>
        <end position="19"/>
    </location>
</feature>
<keyword evidence="2 5" id="KW-0479">Metal-binding</keyword>
<evidence type="ECO:0000256" key="2">
    <source>
        <dbReference type="ARBA" id="ARBA00022723"/>
    </source>
</evidence>
<name>A0AAJ0BKC3_9PEZI</name>
<feature type="transmembrane region" description="Helical" evidence="6">
    <location>
        <begin position="290"/>
        <end position="311"/>
    </location>
</feature>